<name>A0A1G4KG66_9SACH</name>
<dbReference type="OrthoDB" id="26387at2759"/>
<feature type="domain" description="UBR-type" evidence="10">
    <location>
        <begin position="94"/>
        <end position="170"/>
    </location>
</feature>
<dbReference type="InterPro" id="IPR055194">
    <property type="entry name" value="UBR1-like_WH"/>
</dbReference>
<dbReference type="InterPro" id="IPR036390">
    <property type="entry name" value="WH_DNA-bd_sf"/>
</dbReference>
<dbReference type="CDD" id="cd19670">
    <property type="entry name" value="UBR-box_UBR1_2_3"/>
    <property type="match status" value="1"/>
</dbReference>
<evidence type="ECO:0000256" key="9">
    <source>
        <dbReference type="RuleBase" id="RU366018"/>
    </source>
</evidence>
<dbReference type="InterPro" id="IPR003126">
    <property type="entry name" value="Znf_UBR"/>
</dbReference>
<evidence type="ECO:0000256" key="5">
    <source>
        <dbReference type="ARBA" id="ARBA00022786"/>
    </source>
</evidence>
<gene>
    <name evidence="11" type="ORF">LAMI_0H08526G</name>
</gene>
<dbReference type="InterPro" id="IPR044046">
    <property type="entry name" value="E3_ligase_UBR-like_C"/>
</dbReference>
<evidence type="ECO:0000256" key="7">
    <source>
        <dbReference type="ARBA" id="ARBA00046341"/>
    </source>
</evidence>
<protein>
    <recommendedName>
        <fullName evidence="9">E3 ubiquitin-protein ligase</fullName>
        <ecNumber evidence="9">2.3.2.27</ecNumber>
    </recommendedName>
</protein>
<comment type="similarity">
    <text evidence="7 9">Belongs to the E3 ubiquitin-protein ligase UBR1-like family.</text>
</comment>
<dbReference type="UniPathway" id="UPA00143"/>
<evidence type="ECO:0000259" key="10">
    <source>
        <dbReference type="PROSITE" id="PS51157"/>
    </source>
</evidence>
<comment type="pathway">
    <text evidence="9">Protein modification; protein ubiquitination.</text>
</comment>
<evidence type="ECO:0000313" key="11">
    <source>
        <dbReference type="EMBL" id="SCV03485.1"/>
    </source>
</evidence>
<evidence type="ECO:0000256" key="2">
    <source>
        <dbReference type="ARBA" id="ARBA00022679"/>
    </source>
</evidence>
<organism evidence="11 12">
    <name type="scientific">Lachancea mirantina</name>
    <dbReference type="NCBI Taxonomy" id="1230905"/>
    <lineage>
        <taxon>Eukaryota</taxon>
        <taxon>Fungi</taxon>
        <taxon>Dikarya</taxon>
        <taxon>Ascomycota</taxon>
        <taxon>Saccharomycotina</taxon>
        <taxon>Saccharomycetes</taxon>
        <taxon>Saccharomycetales</taxon>
        <taxon>Saccharomycetaceae</taxon>
        <taxon>Lachancea</taxon>
    </lineage>
</organism>
<dbReference type="InterPro" id="IPR039164">
    <property type="entry name" value="UBR1-like"/>
</dbReference>
<dbReference type="Pfam" id="PF18995">
    <property type="entry name" value="PRT6_C"/>
    <property type="match status" value="1"/>
</dbReference>
<dbReference type="PANTHER" id="PTHR21497">
    <property type="entry name" value="UBIQUITIN LIGASE E3 ALPHA-RELATED"/>
    <property type="match status" value="1"/>
</dbReference>
<dbReference type="STRING" id="1230905.A0A1G4KG66"/>
<keyword evidence="4 9" id="KW-0863">Zinc-finger</keyword>
<dbReference type="PROSITE" id="PS51157">
    <property type="entry name" value="ZF_UBR"/>
    <property type="match status" value="1"/>
</dbReference>
<dbReference type="GO" id="GO:0016567">
    <property type="term" value="P:protein ubiquitination"/>
    <property type="evidence" value="ECO:0007669"/>
    <property type="project" value="UniProtKB-UniRule"/>
</dbReference>
<feature type="zinc finger region" description="UBR-type" evidence="8">
    <location>
        <begin position="94"/>
        <end position="170"/>
    </location>
</feature>
<dbReference type="SMART" id="SM00396">
    <property type="entry name" value="ZnF_UBR1"/>
    <property type="match status" value="1"/>
</dbReference>
<comment type="function">
    <text evidence="9">Ubiquitin ligase protein which is a component of the N-end rule pathway. Recognizes and binds to proteins bearing specific N-terminal residues that are destabilizing according to the N-end rule, leading to their ubiquitination and subsequent degradation.</text>
</comment>
<dbReference type="EMBL" id="LT598468">
    <property type="protein sequence ID" value="SCV03485.1"/>
    <property type="molecule type" value="Genomic_DNA"/>
</dbReference>
<accession>A0A1G4KG66</accession>
<evidence type="ECO:0000256" key="6">
    <source>
        <dbReference type="ARBA" id="ARBA00022833"/>
    </source>
</evidence>
<evidence type="ECO:0000256" key="4">
    <source>
        <dbReference type="ARBA" id="ARBA00022771"/>
    </source>
</evidence>
<dbReference type="PANTHER" id="PTHR21497:SF24">
    <property type="entry name" value="E3 UBIQUITIN-PROTEIN LIGASE UBR1"/>
    <property type="match status" value="1"/>
</dbReference>
<keyword evidence="2 9" id="KW-0808">Transferase</keyword>
<keyword evidence="12" id="KW-1185">Reference proteome</keyword>
<dbReference type="EC" id="2.3.2.27" evidence="9"/>
<proteinExistence type="inferred from homology"/>
<comment type="catalytic activity">
    <reaction evidence="1 9">
        <text>S-ubiquitinyl-[E2 ubiquitin-conjugating enzyme]-L-cysteine + [acceptor protein]-L-lysine = [E2 ubiquitin-conjugating enzyme]-L-cysteine + N(6)-ubiquitinyl-[acceptor protein]-L-lysine.</text>
        <dbReference type="EC" id="2.3.2.27"/>
    </reaction>
</comment>
<keyword evidence="6 9" id="KW-0862">Zinc</keyword>
<dbReference type="Gene3D" id="2.10.110.30">
    <property type="match status" value="1"/>
</dbReference>
<dbReference type="GO" id="GO:0061630">
    <property type="term" value="F:ubiquitin protein ligase activity"/>
    <property type="evidence" value="ECO:0007669"/>
    <property type="project" value="UniProtKB-UniRule"/>
</dbReference>
<dbReference type="SUPFAM" id="SSF46785">
    <property type="entry name" value="Winged helix' DNA-binding domain"/>
    <property type="match status" value="1"/>
</dbReference>
<evidence type="ECO:0000256" key="1">
    <source>
        <dbReference type="ARBA" id="ARBA00000900"/>
    </source>
</evidence>
<dbReference type="Pfam" id="PF02207">
    <property type="entry name" value="zf-UBR"/>
    <property type="match status" value="1"/>
</dbReference>
<evidence type="ECO:0000313" key="12">
    <source>
        <dbReference type="Proteomes" id="UP000191024"/>
    </source>
</evidence>
<reference evidence="12" key="1">
    <citation type="submission" date="2016-03" db="EMBL/GenBank/DDBJ databases">
        <authorList>
            <person name="Devillers H."/>
        </authorList>
    </citation>
    <scope>NUCLEOTIDE SEQUENCE [LARGE SCALE GENOMIC DNA]</scope>
</reference>
<sequence length="1796" mass="205935">MKPKPKNLRELLVSLPELAQFQFHDGVRYFLWKILSKCLENGPQGTQWQDEIAVFESSAWINGSYNYISLPEGWRDAFFKSYLSSDHLSAHEGSACSKQCYLTETVYHCFDCTKNPLYEICESCFDKQNHVGHRYTAKAVTRPEGRVCHCGDPSGFKSLDAAFKCKHSNRAGSTAPTTHKESMTETFSHVLDYLIDSLVYFKETSEDPSGGFAFGGDDLVTSGDTLIQLYESDCGMHAKDLVSKISTILHRPSEYGVMMASQLQQGAPFVILSSSPDAERLRLVQKEFKDENVIVWLKSERDVFREHMVDELVSWLFKICLYCSSLSTKASLRLAISDAWRSGLLSTKHTPGIWSRFMVKLPLLGGFVVPYEQRDTFPWCQPWNFPRENDLSHDPYVKAIMRDYDRRLSETCSPNLVSRFDGLHGSRFQYLLNGGTHGISIKSKFCMLKVFGTVFTIIDDSRSCLAAQYLDLYPTLLHSTVASDPSGYNVSLLSMMSQYTFQNPRIANLVIESGFIERVIRFAFTLLSFTPEELRECSPVPLYHDLKLPSETIKNKRTVICFKDINLVMSTNTIPQKLLTRESIVSVFLDTFSAFSNCLVLKRESTEHVEFESYDFSSFFFFFSSILVMIDGFTRNICLVEDCETRRRIASHFLKISMYREFELLRQKINAGRKSTFMEQPVSCKLPLRSIQLDGSSTLMIDFNVGVDHQNFFNPMLYFFKFMVQWSQCGRYESLPYNFHESFNFRDIFEDGTQVLLLCDSALRTLVLTSQISVGYWVRNGAPIQHQLRMYTKYSMREFTFFSDIYMVQFAMCMAEPQAFMATFFSRWKLNDWIEAGKSGEYDDDDVAAAMVDQCLLTLIQLLTDTRALSMKSSIEGFEKTMKMEIIHALCFKNASYGQIINTIPDHVTKNPAFDLYLKELASFIPPSGLMDTGVYSLKEVYLSSVDPFFIGFSASRRFEAEKLVRTHMASKQSIPYKCTYIEAKNVLSDLKSTPYKMLYQISGTRIFGLFLKATMNHINKRFSDSLLSKTVHLIHLCVLNNPLQFWEVLCANLQKLTNESHDHRSIGSMLYLFLSKSEFANEHGKIREIFCCLRRAIPSPKLEETLANQIEGFSTSLIFDSQPNGVTQDEEFEKKRSLARARREKLMNKIAKQQKRFMANNEIPFSRVFTDCGTSRESDGWKYPEASCVFCKMPHDQDTFVFFAYFERNICDEFWKYEDVLDVFKSHNVDFNDSANHQLMTQQQPVLRACGHGSHLGCLNDHMHSTRAVHSHITKNIPSSLGFSLTFCPLCSSLTNSFLPRLQDVNCRSKEDFFQNTEIGGRCSPKDAHIIIALKAVTILRKLLEDQACPPQHPIDVISTLLSSTVCNAELSSRLQGKRRSRQGCTKSNISNQSLLTLRLLSELKRFIVENLSEFNLGVVGPIKTYPYNIRDWEVYIESRQDGNLLEIANSLVGASKLDQDFDMKLGLRNLLKKYLHQDFLRLALLLEKNNSYEPSERAIFNEDYISNEALILESPSLLMVITLAYRNMISERRMGELIDLKSWAKFCYGYLVESLTVFMRRLYFLVHADYALNFERSKTADNELVSLLELFCQPSLDELLYEFSSCDLEIIKSLVCKQTSDGIESRFVKTAKSLQFRYTGYGGFARFPQQLSDLHSSEEDHINFRARKEELALCLFCGAEVIVQRGVPMQNFSLGECTDHLFNGCSVSSTYGCFLLVRSNTIYLSYGKRGTFYQAPYLNEHGETDEEYRNGTPVFLSKERYESLIRDVVLGNMVPHLVFRLTDNITDLGGWESM</sequence>
<dbReference type="Pfam" id="PF22960">
    <property type="entry name" value="WHD_UBR1"/>
    <property type="match status" value="1"/>
</dbReference>
<keyword evidence="3 9" id="KW-0479">Metal-binding</keyword>
<evidence type="ECO:0000256" key="8">
    <source>
        <dbReference type="PROSITE-ProRule" id="PRU00508"/>
    </source>
</evidence>
<dbReference type="GO" id="GO:0005737">
    <property type="term" value="C:cytoplasm"/>
    <property type="evidence" value="ECO:0007669"/>
    <property type="project" value="TreeGrafter"/>
</dbReference>
<evidence type="ECO:0000256" key="3">
    <source>
        <dbReference type="ARBA" id="ARBA00022723"/>
    </source>
</evidence>
<dbReference type="GO" id="GO:0000151">
    <property type="term" value="C:ubiquitin ligase complex"/>
    <property type="evidence" value="ECO:0007669"/>
    <property type="project" value="TreeGrafter"/>
</dbReference>
<keyword evidence="5 9" id="KW-0833">Ubl conjugation pathway</keyword>
<dbReference type="GO" id="GO:0008270">
    <property type="term" value="F:zinc ion binding"/>
    <property type="evidence" value="ECO:0007669"/>
    <property type="project" value="UniProtKB-UniRule"/>
</dbReference>
<dbReference type="Proteomes" id="UP000191024">
    <property type="component" value="Chromosome H"/>
</dbReference>
<dbReference type="GO" id="GO:0071596">
    <property type="term" value="P:ubiquitin-dependent protein catabolic process via the N-end rule pathway"/>
    <property type="evidence" value="ECO:0007669"/>
    <property type="project" value="UniProtKB-UniRule"/>
</dbReference>